<evidence type="ECO:0000256" key="1">
    <source>
        <dbReference type="SAM" id="SignalP"/>
    </source>
</evidence>
<evidence type="ECO:0000259" key="2">
    <source>
        <dbReference type="PROSITE" id="PS50041"/>
    </source>
</evidence>
<comment type="caution">
    <text evidence="3">The sequence shown here is derived from an EMBL/GenBank/DDBJ whole genome shotgun (WGS) entry which is preliminary data.</text>
</comment>
<organism evidence="3 4">
    <name type="scientific">Aphidius gifuensis</name>
    <name type="common">Parasitoid wasp</name>
    <dbReference type="NCBI Taxonomy" id="684658"/>
    <lineage>
        <taxon>Eukaryota</taxon>
        <taxon>Metazoa</taxon>
        <taxon>Ecdysozoa</taxon>
        <taxon>Arthropoda</taxon>
        <taxon>Hexapoda</taxon>
        <taxon>Insecta</taxon>
        <taxon>Pterygota</taxon>
        <taxon>Neoptera</taxon>
        <taxon>Endopterygota</taxon>
        <taxon>Hymenoptera</taxon>
        <taxon>Apocrita</taxon>
        <taxon>Ichneumonoidea</taxon>
        <taxon>Braconidae</taxon>
        <taxon>Aphidiinae</taxon>
        <taxon>Aphidius</taxon>
    </lineage>
</organism>
<dbReference type="SUPFAM" id="SSF56436">
    <property type="entry name" value="C-type lectin-like"/>
    <property type="match status" value="3"/>
</dbReference>
<name>A0A834Y4E3_APHGI</name>
<feature type="domain" description="C-type lectin" evidence="2">
    <location>
        <begin position="34"/>
        <end position="163"/>
    </location>
</feature>
<dbReference type="EMBL" id="JACMRX010000001">
    <property type="protein sequence ID" value="KAF7997043.1"/>
    <property type="molecule type" value="Genomic_DNA"/>
</dbReference>
<feature type="chain" id="PRO_5032498849" description="C-type lectin domain-containing protein" evidence="1">
    <location>
        <begin position="19"/>
        <end position="617"/>
    </location>
</feature>
<feature type="signal peptide" evidence="1">
    <location>
        <begin position="1"/>
        <end position="18"/>
    </location>
</feature>
<dbReference type="CDD" id="cd00037">
    <property type="entry name" value="CLECT"/>
    <property type="match status" value="3"/>
</dbReference>
<dbReference type="InterPro" id="IPR016186">
    <property type="entry name" value="C-type_lectin-like/link_sf"/>
</dbReference>
<dbReference type="InterPro" id="IPR001304">
    <property type="entry name" value="C-type_lectin-like"/>
</dbReference>
<keyword evidence="4" id="KW-1185">Reference proteome</keyword>
<dbReference type="Gene3D" id="3.10.100.10">
    <property type="entry name" value="Mannose-Binding Protein A, subunit A"/>
    <property type="match status" value="3"/>
</dbReference>
<dbReference type="PROSITE" id="PS50041">
    <property type="entry name" value="C_TYPE_LECTIN_2"/>
    <property type="match status" value="3"/>
</dbReference>
<feature type="domain" description="C-type lectin" evidence="2">
    <location>
        <begin position="365"/>
        <end position="488"/>
    </location>
</feature>
<dbReference type="InterPro" id="IPR016187">
    <property type="entry name" value="CTDL_fold"/>
</dbReference>
<accession>A0A834Y4E3</accession>
<proteinExistence type="predicted"/>
<dbReference type="OrthoDB" id="6356110at2759"/>
<evidence type="ECO:0000313" key="4">
    <source>
        <dbReference type="Proteomes" id="UP000639338"/>
    </source>
</evidence>
<dbReference type="Pfam" id="PF00059">
    <property type="entry name" value="Lectin_C"/>
    <property type="match status" value="3"/>
</dbReference>
<gene>
    <name evidence="3" type="ORF">HCN44_005320</name>
</gene>
<evidence type="ECO:0000313" key="3">
    <source>
        <dbReference type="EMBL" id="KAF7997043.1"/>
    </source>
</evidence>
<reference evidence="3 4" key="1">
    <citation type="submission" date="2020-08" db="EMBL/GenBank/DDBJ databases">
        <title>Aphidius gifuensis genome sequencing and assembly.</title>
        <authorList>
            <person name="Du Z."/>
        </authorList>
    </citation>
    <scope>NUCLEOTIDE SEQUENCE [LARGE SCALE GENOMIC DNA]</scope>
    <source>
        <strain evidence="3">YNYX2018</strain>
        <tissue evidence="3">Adults</tissue>
    </source>
</reference>
<keyword evidence="1" id="KW-0732">Signal</keyword>
<dbReference type="PANTHER" id="PTHR45784">
    <property type="entry name" value="C-TYPE LECTIN DOMAIN FAMILY 20 MEMBER A-RELATED"/>
    <property type="match status" value="1"/>
</dbReference>
<dbReference type="SMART" id="SM00034">
    <property type="entry name" value="CLECT"/>
    <property type="match status" value="3"/>
</dbReference>
<protein>
    <recommendedName>
        <fullName evidence="2">C-type lectin domain-containing protein</fullName>
    </recommendedName>
</protein>
<dbReference type="PANTHER" id="PTHR45784:SF3">
    <property type="entry name" value="C-TYPE LECTIN DOMAIN FAMILY 4 MEMBER K-LIKE-RELATED"/>
    <property type="match status" value="1"/>
</dbReference>
<sequence length="617" mass="70235">MILFILLTNLIIHVRIDGKIIETFEHNGDNNVEFFIVGKRVPWSRAKLSCSNYDNEFDTNSKSQLASLENETIQNWLAKMLADSDNRYDELWVDAKRNSINSSWTWTESNTTINNSIILENKQNWYKGHQKTQENCLTFARRGHDLPSLSSSDCHEGKPFLCIRTKKEKSKIVEGISVYVDGYNYTLYGVDGQTIDEANFVSTGVGKINGGGVKWINARLECRKRGQHLAMILSNEAALVIANAMLRSRPSLENAWLGGHSEDGKTWVWSGTDQLLPSKKSKTTNYPPWLTNHPRSISAIDEFSETKSSCLVLDRHLCPENISPVFLDIDCEKKRPFICQHDVPEMSSHNNIARSIQQASSILEFSIEKMTWQEGKNYCKKNNGKVATIFDDETLFNVLKRMTELHLEHVWIGGKTEATSDPSVWKWMDEDGRELSRNQLGGSVSWCLGTDQNSFFKPEPNYCLNLDREAHGLPLFYGLPCESTRQRVICQIPKTETSTILSTTDDTLHVNTDVSKNHTIVIEEEINHENKTNINEGKFINYTTINGSSVGRRSNQLIKNEDIKFKNETSDKNKKVKFSDLDEDTQKLLINSGYNLTSNEYILGIEIEVVDDTPHDD</sequence>
<dbReference type="AlphaFoldDB" id="A0A834Y4E3"/>
<feature type="domain" description="C-type lectin" evidence="2">
    <location>
        <begin position="215"/>
        <end position="340"/>
    </location>
</feature>
<dbReference type="Proteomes" id="UP000639338">
    <property type="component" value="Unassembled WGS sequence"/>
</dbReference>